<accession>A0ACC2LE24</accession>
<reference evidence="1 2" key="1">
    <citation type="journal article" date="2022" name="Hortic Res">
        <title>A haplotype resolved chromosomal level avocado genome allows analysis of novel avocado genes.</title>
        <authorList>
            <person name="Nath O."/>
            <person name="Fletcher S.J."/>
            <person name="Hayward A."/>
            <person name="Shaw L.M."/>
            <person name="Masouleh A.K."/>
            <person name="Furtado A."/>
            <person name="Henry R.J."/>
            <person name="Mitter N."/>
        </authorList>
    </citation>
    <scope>NUCLEOTIDE SEQUENCE [LARGE SCALE GENOMIC DNA]</scope>
    <source>
        <strain evidence="2">cv. Hass</strain>
    </source>
</reference>
<dbReference type="EMBL" id="CM056815">
    <property type="protein sequence ID" value="KAJ8631428.1"/>
    <property type="molecule type" value="Genomic_DNA"/>
</dbReference>
<keyword evidence="2" id="KW-1185">Reference proteome</keyword>
<name>A0ACC2LE24_PERAE</name>
<dbReference type="Proteomes" id="UP001234297">
    <property type="component" value="Chromosome 7"/>
</dbReference>
<sequence>MAEEVVVLGTWASPSVMRVTIALLEKGVEYGYEEEDLVNKSQLPLKSNPVHKKVPVLIHNGRPICESLIIVQYIEETWTKRSPLLPGDPYERADARFWADYIDKKPKWKTLEVKVSQKIDSDSLLHHILSLLDTKQAVCTGILSNRWKNVWKSSLILNFHHQHYSNNTRN</sequence>
<comment type="caution">
    <text evidence="1">The sequence shown here is derived from an EMBL/GenBank/DDBJ whole genome shotgun (WGS) entry which is preliminary data.</text>
</comment>
<proteinExistence type="predicted"/>
<evidence type="ECO:0000313" key="2">
    <source>
        <dbReference type="Proteomes" id="UP001234297"/>
    </source>
</evidence>
<gene>
    <name evidence="1" type="ORF">MRB53_024751</name>
</gene>
<organism evidence="1 2">
    <name type="scientific">Persea americana</name>
    <name type="common">Avocado</name>
    <dbReference type="NCBI Taxonomy" id="3435"/>
    <lineage>
        <taxon>Eukaryota</taxon>
        <taxon>Viridiplantae</taxon>
        <taxon>Streptophyta</taxon>
        <taxon>Embryophyta</taxon>
        <taxon>Tracheophyta</taxon>
        <taxon>Spermatophyta</taxon>
        <taxon>Magnoliopsida</taxon>
        <taxon>Magnoliidae</taxon>
        <taxon>Laurales</taxon>
        <taxon>Lauraceae</taxon>
        <taxon>Persea</taxon>
    </lineage>
</organism>
<protein>
    <submittedName>
        <fullName evidence="1">Uncharacterized protein</fullName>
    </submittedName>
</protein>
<evidence type="ECO:0000313" key="1">
    <source>
        <dbReference type="EMBL" id="KAJ8631428.1"/>
    </source>
</evidence>